<evidence type="ECO:0000313" key="3">
    <source>
        <dbReference type="Proteomes" id="UP000053558"/>
    </source>
</evidence>
<dbReference type="KEGG" id="cput:CONPUDRAFT_69624"/>
<dbReference type="GeneID" id="19208751"/>
<reference evidence="3" key="1">
    <citation type="journal article" date="2012" name="Science">
        <title>The Paleozoic origin of enzymatic lignin decomposition reconstructed from 31 fungal genomes.</title>
        <authorList>
            <person name="Floudas D."/>
            <person name="Binder M."/>
            <person name="Riley R."/>
            <person name="Barry K."/>
            <person name="Blanchette R.A."/>
            <person name="Henrissat B."/>
            <person name="Martinez A.T."/>
            <person name="Otillar R."/>
            <person name="Spatafora J.W."/>
            <person name="Yadav J.S."/>
            <person name="Aerts A."/>
            <person name="Benoit I."/>
            <person name="Boyd A."/>
            <person name="Carlson A."/>
            <person name="Copeland A."/>
            <person name="Coutinho P.M."/>
            <person name="de Vries R.P."/>
            <person name="Ferreira P."/>
            <person name="Findley K."/>
            <person name="Foster B."/>
            <person name="Gaskell J."/>
            <person name="Glotzer D."/>
            <person name="Gorecki P."/>
            <person name="Heitman J."/>
            <person name="Hesse C."/>
            <person name="Hori C."/>
            <person name="Igarashi K."/>
            <person name="Jurgens J.A."/>
            <person name="Kallen N."/>
            <person name="Kersten P."/>
            <person name="Kohler A."/>
            <person name="Kuees U."/>
            <person name="Kumar T.K.A."/>
            <person name="Kuo A."/>
            <person name="LaButti K."/>
            <person name="Larrondo L.F."/>
            <person name="Lindquist E."/>
            <person name="Ling A."/>
            <person name="Lombard V."/>
            <person name="Lucas S."/>
            <person name="Lundell T."/>
            <person name="Martin R."/>
            <person name="McLaughlin D.J."/>
            <person name="Morgenstern I."/>
            <person name="Morin E."/>
            <person name="Murat C."/>
            <person name="Nagy L.G."/>
            <person name="Nolan M."/>
            <person name="Ohm R.A."/>
            <person name="Patyshakuliyeva A."/>
            <person name="Rokas A."/>
            <person name="Ruiz-Duenas F.J."/>
            <person name="Sabat G."/>
            <person name="Salamov A."/>
            <person name="Samejima M."/>
            <person name="Schmutz J."/>
            <person name="Slot J.C."/>
            <person name="St John F."/>
            <person name="Stenlid J."/>
            <person name="Sun H."/>
            <person name="Sun S."/>
            <person name="Syed K."/>
            <person name="Tsang A."/>
            <person name="Wiebenga A."/>
            <person name="Young D."/>
            <person name="Pisabarro A."/>
            <person name="Eastwood D.C."/>
            <person name="Martin F."/>
            <person name="Cullen D."/>
            <person name="Grigoriev I.V."/>
            <person name="Hibbett D.S."/>
        </authorList>
    </citation>
    <scope>NUCLEOTIDE SEQUENCE [LARGE SCALE GENOMIC DNA]</scope>
    <source>
        <strain evidence="3">RWD-64-598 SS2</strain>
    </source>
</reference>
<dbReference type="AlphaFoldDB" id="A0A5M3N9G5"/>
<keyword evidence="3" id="KW-1185">Reference proteome</keyword>
<dbReference type="Proteomes" id="UP000053558">
    <property type="component" value="Unassembled WGS sequence"/>
</dbReference>
<gene>
    <name evidence="2" type="ORF">CONPUDRAFT_69624</name>
</gene>
<feature type="region of interest" description="Disordered" evidence="1">
    <location>
        <begin position="219"/>
        <end position="239"/>
    </location>
</feature>
<organism evidence="2 3">
    <name type="scientific">Coniophora puteana (strain RWD-64-598)</name>
    <name type="common">Brown rot fungus</name>
    <dbReference type="NCBI Taxonomy" id="741705"/>
    <lineage>
        <taxon>Eukaryota</taxon>
        <taxon>Fungi</taxon>
        <taxon>Dikarya</taxon>
        <taxon>Basidiomycota</taxon>
        <taxon>Agaricomycotina</taxon>
        <taxon>Agaricomycetes</taxon>
        <taxon>Agaricomycetidae</taxon>
        <taxon>Boletales</taxon>
        <taxon>Coniophorineae</taxon>
        <taxon>Coniophoraceae</taxon>
        <taxon>Coniophora</taxon>
    </lineage>
</organism>
<dbReference type="EMBL" id="JH711573">
    <property type="protein sequence ID" value="EIW87405.1"/>
    <property type="molecule type" value="Genomic_DNA"/>
</dbReference>
<evidence type="ECO:0000313" key="2">
    <source>
        <dbReference type="EMBL" id="EIW87405.1"/>
    </source>
</evidence>
<comment type="caution">
    <text evidence="2">The sequence shown here is derived from an EMBL/GenBank/DDBJ whole genome shotgun (WGS) entry which is preliminary data.</text>
</comment>
<dbReference type="RefSeq" id="XP_007762721.1">
    <property type="nucleotide sequence ID" value="XM_007764531.1"/>
</dbReference>
<accession>A0A5M3N9G5</accession>
<proteinExistence type="predicted"/>
<name>A0A5M3N9G5_CONPW</name>
<protein>
    <submittedName>
        <fullName evidence="2">Uncharacterized protein</fullName>
    </submittedName>
</protein>
<sequence length="397" mass="44481">MALAVREDNMHSAPNMRRQVLIRNILRFGALQARLSYQPDQKLHSRRSIATPVVSALTAKKFDIFTINFGDLMNGSLSGSCIMCDNLGVVGPRNEVAELGKYSSVVNDSDVFIIIKPTIRPPTMTSDLRCAGLQVAATSKIDQHFAASLILNAASTPRSAYGLRNLAAMPQGIRRLPRKKPSPNFVTQWDQEIENIDANRDRHRNHSAEDHLEARDVVSGLRGHRSRTSEPAIRPDAGPVSISTSELMHIYQGRSLVESLSSWADQRAVGVLNVKAELASTVISREIRCEQRHRQCSSWDQRAESYRAPRSWGCTQDRSVSELTFSRMSIGIQGNQRLQSTRCPSVIKLDAFVSRAPRDRYQGIYDDDGEFAAQCGISWQWLVFTKQDKIMEQKSKN</sequence>
<evidence type="ECO:0000256" key="1">
    <source>
        <dbReference type="SAM" id="MobiDB-lite"/>
    </source>
</evidence>